<feature type="region of interest" description="Disordered" evidence="1">
    <location>
        <begin position="1"/>
        <end position="57"/>
    </location>
</feature>
<feature type="compositionally biased region" description="Polar residues" evidence="1">
    <location>
        <begin position="21"/>
        <end position="39"/>
    </location>
</feature>
<organism evidence="2 3">
    <name type="scientific">Cercophora samala</name>
    <dbReference type="NCBI Taxonomy" id="330535"/>
    <lineage>
        <taxon>Eukaryota</taxon>
        <taxon>Fungi</taxon>
        <taxon>Dikarya</taxon>
        <taxon>Ascomycota</taxon>
        <taxon>Pezizomycotina</taxon>
        <taxon>Sordariomycetes</taxon>
        <taxon>Sordariomycetidae</taxon>
        <taxon>Sordariales</taxon>
        <taxon>Lasiosphaeriaceae</taxon>
        <taxon>Cercophora</taxon>
    </lineage>
</organism>
<comment type="caution">
    <text evidence="2">The sequence shown here is derived from an EMBL/GenBank/DDBJ whole genome shotgun (WGS) entry which is preliminary data.</text>
</comment>
<evidence type="ECO:0000313" key="2">
    <source>
        <dbReference type="EMBL" id="KAK0664615.1"/>
    </source>
</evidence>
<protein>
    <submittedName>
        <fullName evidence="2">Uncharacterized protein</fullName>
    </submittedName>
</protein>
<proteinExistence type="predicted"/>
<dbReference type="EMBL" id="JAULSY010000117">
    <property type="protein sequence ID" value="KAK0664615.1"/>
    <property type="molecule type" value="Genomic_DNA"/>
</dbReference>
<name>A0AA39Z5V0_9PEZI</name>
<keyword evidence="3" id="KW-1185">Reference proteome</keyword>
<dbReference type="AlphaFoldDB" id="A0AA39Z5V0"/>
<gene>
    <name evidence="2" type="ORF">QBC41DRAFT_328350</name>
</gene>
<evidence type="ECO:0000256" key="1">
    <source>
        <dbReference type="SAM" id="MobiDB-lite"/>
    </source>
</evidence>
<reference evidence="2" key="1">
    <citation type="submission" date="2023-06" db="EMBL/GenBank/DDBJ databases">
        <title>Genome-scale phylogeny and comparative genomics of the fungal order Sordariales.</title>
        <authorList>
            <consortium name="Lawrence Berkeley National Laboratory"/>
            <person name="Hensen N."/>
            <person name="Bonometti L."/>
            <person name="Westerberg I."/>
            <person name="Brannstrom I.O."/>
            <person name="Guillou S."/>
            <person name="Cros-Aarteil S."/>
            <person name="Calhoun S."/>
            <person name="Haridas S."/>
            <person name="Kuo A."/>
            <person name="Mondo S."/>
            <person name="Pangilinan J."/>
            <person name="Riley R."/>
            <person name="Labutti K."/>
            <person name="Andreopoulos B."/>
            <person name="Lipzen A."/>
            <person name="Chen C."/>
            <person name="Yanf M."/>
            <person name="Daum C."/>
            <person name="Ng V."/>
            <person name="Clum A."/>
            <person name="Steindorff A."/>
            <person name="Ohm R."/>
            <person name="Martin F."/>
            <person name="Silar P."/>
            <person name="Natvig D."/>
            <person name="Lalanne C."/>
            <person name="Gautier V."/>
            <person name="Ament-Velasquez S.L."/>
            <person name="Kruys A."/>
            <person name="Hutchinson M.I."/>
            <person name="Powell A.J."/>
            <person name="Barry K."/>
            <person name="Miller A.N."/>
            <person name="Grigoriev I.V."/>
            <person name="Debuchy R."/>
            <person name="Gladieux P."/>
            <person name="Thoren M.H."/>
            <person name="Johannesson H."/>
        </authorList>
    </citation>
    <scope>NUCLEOTIDE SEQUENCE</scope>
    <source>
        <strain evidence="2">CBS 307.81</strain>
    </source>
</reference>
<evidence type="ECO:0000313" key="3">
    <source>
        <dbReference type="Proteomes" id="UP001174997"/>
    </source>
</evidence>
<sequence length="162" mass="18488">MPDADNPFSPVKMTPKGTHFRTGTTPQGKRPRSPSSTAVKPSGKKPRRGSADGAYLPDKELDKMTALEDMALEDEFLAVASWDEDVHQLLEDGPVEQWFRLRAMVGTTVEKISDHRAKLKQLREKKRNAEGKKLSNRDLERWNSIRADIQKLRKSEKEYRSL</sequence>
<accession>A0AA39Z5V0</accession>
<dbReference type="Proteomes" id="UP001174997">
    <property type="component" value="Unassembled WGS sequence"/>
</dbReference>